<evidence type="ECO:0000313" key="8">
    <source>
        <dbReference type="EMBL" id="HGV55824.1"/>
    </source>
</evidence>
<name>A0A832LWV2_9BACT</name>
<dbReference type="SUPFAM" id="SSF53335">
    <property type="entry name" value="S-adenosyl-L-methionine-dependent methyltransferases"/>
    <property type="match status" value="1"/>
</dbReference>
<evidence type="ECO:0000256" key="4">
    <source>
        <dbReference type="ARBA" id="ARBA00022694"/>
    </source>
</evidence>
<evidence type="ECO:0000256" key="6">
    <source>
        <dbReference type="PIRSR" id="PIRSR017269-1"/>
    </source>
</evidence>
<organism evidence="8">
    <name type="scientific">Caldimicrobium thiodismutans</name>
    <dbReference type="NCBI Taxonomy" id="1653476"/>
    <lineage>
        <taxon>Bacteria</taxon>
        <taxon>Pseudomonadati</taxon>
        <taxon>Thermodesulfobacteriota</taxon>
        <taxon>Thermodesulfobacteria</taxon>
        <taxon>Thermodesulfobacteriales</taxon>
        <taxon>Thermodesulfobacteriaceae</taxon>
        <taxon>Caldimicrobium</taxon>
    </lineage>
</organism>
<protein>
    <recommendedName>
        <fullName evidence="5">tRNA (adenine(58)-N(1))-methyltransferase TrmI</fullName>
        <ecNumber evidence="5">2.1.1.220</ecNumber>
    </recommendedName>
</protein>
<gene>
    <name evidence="8" type="ORF">ENT73_07095</name>
</gene>
<dbReference type="GO" id="GO:0031515">
    <property type="term" value="C:tRNA (m1A) methyltransferase complex"/>
    <property type="evidence" value="ECO:0007669"/>
    <property type="project" value="UniProtKB-UniRule"/>
</dbReference>
<dbReference type="PANTHER" id="PTHR12133">
    <property type="entry name" value="TRNA (ADENINE(58)-N(1))-METHYLTRANSFERASE"/>
    <property type="match status" value="1"/>
</dbReference>
<comment type="similarity">
    <text evidence="5">Belongs to the class I-like SAM-binding methyltransferase superfamily. TRM61 family.</text>
</comment>
<dbReference type="EMBL" id="DSZU01000129">
    <property type="protein sequence ID" value="HGV55824.1"/>
    <property type="molecule type" value="Genomic_DNA"/>
</dbReference>
<dbReference type="InterPro" id="IPR014816">
    <property type="entry name" value="tRNA_MeTrfase_Gcd14"/>
</dbReference>
<keyword evidence="2 5" id="KW-0808">Transferase</keyword>
<evidence type="ECO:0000256" key="5">
    <source>
        <dbReference type="PIRNR" id="PIRNR017269"/>
    </source>
</evidence>
<dbReference type="Gene3D" id="3.40.50.150">
    <property type="entry name" value="Vaccinia Virus protein VP39"/>
    <property type="match status" value="1"/>
</dbReference>
<keyword evidence="3 5" id="KW-0949">S-adenosyl-L-methionine</keyword>
<dbReference type="GO" id="GO:0160107">
    <property type="term" value="F:tRNA (adenine(58)-N1)-methyltransferase activity"/>
    <property type="evidence" value="ECO:0007669"/>
    <property type="project" value="UniProtKB-EC"/>
</dbReference>
<dbReference type="PANTHER" id="PTHR12133:SF1">
    <property type="entry name" value="TRNA (ADENINE(58)-N(1))-METHYLTRANSFERASE, MITOCHONDRIAL"/>
    <property type="match status" value="1"/>
</dbReference>
<feature type="domain" description="tRNA (adenine(58)-N(1))-methyltransferase catalytic subunit TRM61 C-terminal" evidence="7">
    <location>
        <begin position="57"/>
        <end position="232"/>
    </location>
</feature>
<feature type="binding site" evidence="6">
    <location>
        <position position="169"/>
    </location>
    <ligand>
        <name>S-adenosyl-L-methionine</name>
        <dbReference type="ChEBI" id="CHEBI:59789"/>
    </ligand>
</feature>
<comment type="caution">
    <text evidence="8">The sequence shown here is derived from an EMBL/GenBank/DDBJ whole genome shotgun (WGS) entry which is preliminary data.</text>
</comment>
<dbReference type="Pfam" id="PF08704">
    <property type="entry name" value="GCD14"/>
    <property type="match status" value="1"/>
</dbReference>
<proteinExistence type="inferred from homology"/>
<dbReference type="InterPro" id="IPR049470">
    <property type="entry name" value="TRM61_C"/>
</dbReference>
<dbReference type="PIRSF" id="PIRSF017269">
    <property type="entry name" value="GCD14"/>
    <property type="match status" value="1"/>
</dbReference>
<evidence type="ECO:0000256" key="1">
    <source>
        <dbReference type="ARBA" id="ARBA00022603"/>
    </source>
</evidence>
<dbReference type="GO" id="GO:0030488">
    <property type="term" value="P:tRNA methylation"/>
    <property type="evidence" value="ECO:0007669"/>
    <property type="project" value="InterPro"/>
</dbReference>
<comment type="catalytic activity">
    <reaction evidence="5">
        <text>adenosine(58) in tRNA + S-adenosyl-L-methionine = N(1)-methyladenosine(58) in tRNA + S-adenosyl-L-homocysteine + H(+)</text>
        <dbReference type="Rhea" id="RHEA:43152"/>
        <dbReference type="Rhea" id="RHEA-COMP:10365"/>
        <dbReference type="Rhea" id="RHEA-COMP:10366"/>
        <dbReference type="ChEBI" id="CHEBI:15378"/>
        <dbReference type="ChEBI" id="CHEBI:57856"/>
        <dbReference type="ChEBI" id="CHEBI:59789"/>
        <dbReference type="ChEBI" id="CHEBI:74411"/>
        <dbReference type="ChEBI" id="CHEBI:74491"/>
        <dbReference type="EC" id="2.1.1.220"/>
    </reaction>
</comment>
<dbReference type="Gene3D" id="3.10.330.20">
    <property type="match status" value="1"/>
</dbReference>
<evidence type="ECO:0000256" key="2">
    <source>
        <dbReference type="ARBA" id="ARBA00022679"/>
    </source>
</evidence>
<dbReference type="EC" id="2.1.1.220" evidence="5"/>
<sequence>MSLQEGDYFILFSEGKRYLVQLKEGTFHTHRDYIELKDLEGKTFGEVVIGKRGTKFYLLKPTIYDFLMKMERKTQIIYPKDIGYILLKLDVGEGKVILECGCGSGALTTALAFAVGEKGRVISYEKEEEFIRVAKANLARLNLQDRVLFKHQEVKGAFDEREVDGIFLDLKEPWELLEAAHLSLKGGHTLGILVPTTNQVSEVLRRLMELPFVDIEVVEILLRNYKINPERLRPEDQMIAHTGYLIFARKVLDK</sequence>
<dbReference type="AlphaFoldDB" id="A0A832LWV2"/>
<feature type="binding site" evidence="6">
    <location>
        <begin position="104"/>
        <end position="107"/>
    </location>
    <ligand>
        <name>S-adenosyl-L-methionine</name>
        <dbReference type="ChEBI" id="CHEBI:59789"/>
    </ligand>
</feature>
<accession>A0A832LWV2</accession>
<comment type="subunit">
    <text evidence="5">Homotetramer composed of a dimer of dimers.</text>
</comment>
<evidence type="ECO:0000259" key="7">
    <source>
        <dbReference type="Pfam" id="PF08704"/>
    </source>
</evidence>
<dbReference type="PROSITE" id="PS51620">
    <property type="entry name" value="SAM_TRM61"/>
    <property type="match status" value="1"/>
</dbReference>
<dbReference type="CDD" id="cd02440">
    <property type="entry name" value="AdoMet_MTases"/>
    <property type="match status" value="1"/>
</dbReference>
<reference evidence="8" key="1">
    <citation type="journal article" date="2020" name="mSystems">
        <title>Genome- and Community-Level Interaction Insights into Carbon Utilization and Element Cycling Functions of Hydrothermarchaeota in Hydrothermal Sediment.</title>
        <authorList>
            <person name="Zhou Z."/>
            <person name="Liu Y."/>
            <person name="Xu W."/>
            <person name="Pan J."/>
            <person name="Luo Z.H."/>
            <person name="Li M."/>
        </authorList>
    </citation>
    <scope>NUCLEOTIDE SEQUENCE [LARGE SCALE GENOMIC DNA]</scope>
    <source>
        <strain evidence="8">SpSt-605</strain>
    </source>
</reference>
<evidence type="ECO:0000256" key="3">
    <source>
        <dbReference type="ARBA" id="ARBA00022691"/>
    </source>
</evidence>
<feature type="binding site" evidence="6">
    <location>
        <position position="125"/>
    </location>
    <ligand>
        <name>S-adenosyl-L-methionine</name>
        <dbReference type="ChEBI" id="CHEBI:59789"/>
    </ligand>
</feature>
<comment type="function">
    <text evidence="5">Catalyzes the S-adenosyl-L-methionine-dependent formation of N(1)-methyladenine at position 58 (m1A58) in tRNA.</text>
</comment>
<keyword evidence="4 5" id="KW-0819">tRNA processing</keyword>
<dbReference type="InterPro" id="IPR029063">
    <property type="entry name" value="SAM-dependent_MTases_sf"/>
</dbReference>
<keyword evidence="1 5" id="KW-0489">Methyltransferase</keyword>